<organism evidence="3 4">
    <name type="scientific">Brachybacterium endophyticum</name>
    <dbReference type="NCBI Taxonomy" id="2182385"/>
    <lineage>
        <taxon>Bacteria</taxon>
        <taxon>Bacillati</taxon>
        <taxon>Actinomycetota</taxon>
        <taxon>Actinomycetes</taxon>
        <taxon>Micrococcales</taxon>
        <taxon>Dermabacteraceae</taxon>
        <taxon>Brachybacterium</taxon>
    </lineage>
</organism>
<dbReference type="OrthoDB" id="9804442at2"/>
<proteinExistence type="predicted"/>
<dbReference type="InterPro" id="IPR015797">
    <property type="entry name" value="NUDIX_hydrolase-like_dom_sf"/>
</dbReference>
<dbReference type="SUPFAM" id="SSF55811">
    <property type="entry name" value="Nudix"/>
    <property type="match status" value="1"/>
</dbReference>
<evidence type="ECO:0000313" key="3">
    <source>
        <dbReference type="EMBL" id="PWH07153.1"/>
    </source>
</evidence>
<feature type="region of interest" description="Disordered" evidence="1">
    <location>
        <begin position="1"/>
        <end position="32"/>
    </location>
</feature>
<keyword evidence="4" id="KW-1185">Reference proteome</keyword>
<comment type="caution">
    <text evidence="3">The sequence shown here is derived from an EMBL/GenBank/DDBJ whole genome shotgun (WGS) entry which is preliminary data.</text>
</comment>
<reference evidence="3 4" key="1">
    <citation type="submission" date="2018-05" db="EMBL/GenBank/DDBJ databases">
        <title>Brachybacterium sp. M1HQ-2T, whole genome shotgun sequence.</title>
        <authorList>
            <person name="Tuo L."/>
        </authorList>
    </citation>
    <scope>NUCLEOTIDE SEQUENCE [LARGE SCALE GENOMIC DNA]</scope>
    <source>
        <strain evidence="3 4">M1HQ-2</strain>
    </source>
</reference>
<dbReference type="Gene3D" id="3.90.79.10">
    <property type="entry name" value="Nucleoside Triphosphate Pyrophosphohydrolase"/>
    <property type="match status" value="1"/>
</dbReference>
<dbReference type="InterPro" id="IPR000086">
    <property type="entry name" value="NUDIX_hydrolase_dom"/>
</dbReference>
<dbReference type="Proteomes" id="UP000245590">
    <property type="component" value="Unassembled WGS sequence"/>
</dbReference>
<sequence length="221" mass="24249">MPALPQRRVVAAGPAFVRGGTENDSPQTPSIDDHRRAQVVATAANARPRARIGAMRTRSAPEDGGGVRWDVEAIRSRLISTRDLPTSARMLVLSPDAAALIAIRRTKPGHSPYYVLPGGGLEDEDHDPLSGALRELEEETGLRRHDIEMLSAQVIVEDDQWIHLARARHRLDLHLGGPESELDADAHGTYEPIWLEAADPETAGLFPLWLRDIPPRGSGRR</sequence>
<protein>
    <recommendedName>
        <fullName evidence="2">Nudix hydrolase domain-containing protein</fullName>
    </recommendedName>
</protein>
<feature type="domain" description="Nudix hydrolase" evidence="2">
    <location>
        <begin position="83"/>
        <end position="212"/>
    </location>
</feature>
<evidence type="ECO:0000259" key="2">
    <source>
        <dbReference type="PROSITE" id="PS51462"/>
    </source>
</evidence>
<dbReference type="EMBL" id="QFKX01000001">
    <property type="protein sequence ID" value="PWH07153.1"/>
    <property type="molecule type" value="Genomic_DNA"/>
</dbReference>
<evidence type="ECO:0000256" key="1">
    <source>
        <dbReference type="SAM" id="MobiDB-lite"/>
    </source>
</evidence>
<dbReference type="Pfam" id="PF00293">
    <property type="entry name" value="NUDIX"/>
    <property type="match status" value="1"/>
</dbReference>
<name>A0A2U2RMQ9_9MICO</name>
<dbReference type="AlphaFoldDB" id="A0A2U2RMQ9"/>
<feature type="region of interest" description="Disordered" evidence="1">
    <location>
        <begin position="45"/>
        <end position="64"/>
    </location>
</feature>
<accession>A0A2U2RMQ9</accession>
<evidence type="ECO:0000313" key="4">
    <source>
        <dbReference type="Proteomes" id="UP000245590"/>
    </source>
</evidence>
<dbReference type="PROSITE" id="PS51462">
    <property type="entry name" value="NUDIX"/>
    <property type="match status" value="1"/>
</dbReference>
<gene>
    <name evidence="3" type="ORF">DEO23_00350</name>
</gene>